<keyword evidence="4" id="KW-1185">Reference proteome</keyword>
<dbReference type="PANTHER" id="PTHR33963">
    <property type="entry name" value="MKRN2 OPPOSITE STRAND PROTEIN"/>
    <property type="match status" value="1"/>
</dbReference>
<dbReference type="InterPro" id="IPR053922">
    <property type="entry name" value="MKRN2OS-like_N"/>
</dbReference>
<dbReference type="PANTHER" id="PTHR33963:SF2">
    <property type="entry name" value="MKRN2 OPPOSITE STRAND PROTEIN"/>
    <property type="match status" value="1"/>
</dbReference>
<sequence length="211" mass="24194">MANDPIMCFHHCQTDASLLCLSLPPVCPLCEGEVYTTPMKVPPFRLPSPFLHSTEAPYCVVLRPTHGTFLEDYSNAANLHVGVTNSRGAVYDYNEKGVNRSLEGWDQCVCVPVLQQYDEKCIALWDQKLEQHSAYNTWHPERYSQTDNNCYDFVLGFLRLLELQDTIPAIASRPEFCDQFIVPKTTEAARYISLYRKLRQEYVTVQYNTAL</sequence>
<dbReference type="InterPro" id="IPR053921">
    <property type="entry name" value="MKRN2OS-like_C"/>
</dbReference>
<evidence type="ECO:0000313" key="3">
    <source>
        <dbReference type="EMBL" id="KAK2177740.1"/>
    </source>
</evidence>
<comment type="caution">
    <text evidence="3">The sequence shown here is derived from an EMBL/GenBank/DDBJ whole genome shotgun (WGS) entry which is preliminary data.</text>
</comment>
<feature type="domain" description="MKRN2 opposite strand protein-like N-terminal" evidence="2">
    <location>
        <begin position="5"/>
        <end position="32"/>
    </location>
</feature>
<dbReference type="EMBL" id="JAODUO010000582">
    <property type="protein sequence ID" value="KAK2177740.1"/>
    <property type="molecule type" value="Genomic_DNA"/>
</dbReference>
<accession>A0AAD9KUU0</accession>
<name>A0AAD9KUU0_RIDPI</name>
<protein>
    <recommendedName>
        <fullName evidence="5">MKRN2 opposite strand protein</fullName>
    </recommendedName>
</protein>
<evidence type="ECO:0008006" key="5">
    <source>
        <dbReference type="Google" id="ProtNLM"/>
    </source>
</evidence>
<evidence type="ECO:0000313" key="4">
    <source>
        <dbReference type="Proteomes" id="UP001209878"/>
    </source>
</evidence>
<dbReference type="Pfam" id="PF22795">
    <property type="entry name" value="DUF4796_N"/>
    <property type="match status" value="1"/>
</dbReference>
<dbReference type="Pfam" id="PF16044">
    <property type="entry name" value="DUF4796_C"/>
    <property type="match status" value="1"/>
</dbReference>
<organism evidence="3 4">
    <name type="scientific">Ridgeia piscesae</name>
    <name type="common">Tubeworm</name>
    <dbReference type="NCBI Taxonomy" id="27915"/>
    <lineage>
        <taxon>Eukaryota</taxon>
        <taxon>Metazoa</taxon>
        <taxon>Spiralia</taxon>
        <taxon>Lophotrochozoa</taxon>
        <taxon>Annelida</taxon>
        <taxon>Polychaeta</taxon>
        <taxon>Sedentaria</taxon>
        <taxon>Canalipalpata</taxon>
        <taxon>Sabellida</taxon>
        <taxon>Siboglinidae</taxon>
        <taxon>Ridgeia</taxon>
    </lineage>
</organism>
<proteinExistence type="predicted"/>
<gene>
    <name evidence="3" type="ORF">NP493_582g02029</name>
</gene>
<reference evidence="3" key="1">
    <citation type="journal article" date="2023" name="Mol. Biol. Evol.">
        <title>Third-Generation Sequencing Reveals the Adaptive Role of the Epigenome in Three Deep-Sea Polychaetes.</title>
        <authorList>
            <person name="Perez M."/>
            <person name="Aroh O."/>
            <person name="Sun Y."/>
            <person name="Lan Y."/>
            <person name="Juniper S.K."/>
            <person name="Young C.R."/>
            <person name="Angers B."/>
            <person name="Qian P.Y."/>
        </authorList>
    </citation>
    <scope>NUCLEOTIDE SEQUENCE</scope>
    <source>
        <strain evidence="3">R07B-5</strain>
    </source>
</reference>
<dbReference type="AlphaFoldDB" id="A0AAD9KUU0"/>
<feature type="domain" description="MKRN2 opposite strand protein-like C-terminal" evidence="1">
    <location>
        <begin position="43"/>
        <end position="198"/>
    </location>
</feature>
<evidence type="ECO:0000259" key="2">
    <source>
        <dbReference type="Pfam" id="PF22795"/>
    </source>
</evidence>
<evidence type="ECO:0000259" key="1">
    <source>
        <dbReference type="Pfam" id="PF16044"/>
    </source>
</evidence>
<dbReference type="Proteomes" id="UP001209878">
    <property type="component" value="Unassembled WGS sequence"/>
</dbReference>
<dbReference type="InterPro" id="IPR032016">
    <property type="entry name" value="MKRN2OS-like"/>
</dbReference>